<sequence>MGSRIEATDGTVVDKKITENFLHLHNLLVTKFFENAPTLVWEVESLDHPYYPSHIRRPNPPIVLTRLAGKNKDPFARHDTVSIQVNRSFTEFKRRQQILAVYYLGQLSLEHGSLDSVTLDQRLGPQTLHRIIDVLQYSTNSDVAQLLNDLADEHGSRYTRFPLG</sequence>
<organism evidence="1 2">
    <name type="scientific">Candidatus Woesebacteria bacterium RBG_16_42_24</name>
    <dbReference type="NCBI Taxonomy" id="1802485"/>
    <lineage>
        <taxon>Bacteria</taxon>
        <taxon>Candidatus Woeseibacteriota</taxon>
    </lineage>
</organism>
<evidence type="ECO:0000313" key="2">
    <source>
        <dbReference type="Proteomes" id="UP000177382"/>
    </source>
</evidence>
<reference evidence="1 2" key="1">
    <citation type="journal article" date="2016" name="Nat. Commun.">
        <title>Thousands of microbial genomes shed light on interconnected biogeochemical processes in an aquifer system.</title>
        <authorList>
            <person name="Anantharaman K."/>
            <person name="Brown C.T."/>
            <person name="Hug L.A."/>
            <person name="Sharon I."/>
            <person name="Castelle C.J."/>
            <person name="Probst A.J."/>
            <person name="Thomas B.C."/>
            <person name="Singh A."/>
            <person name="Wilkins M.J."/>
            <person name="Karaoz U."/>
            <person name="Brodie E.L."/>
            <person name="Williams K.H."/>
            <person name="Hubbard S.S."/>
            <person name="Banfield J.F."/>
        </authorList>
    </citation>
    <scope>NUCLEOTIDE SEQUENCE [LARGE SCALE GENOMIC DNA]</scope>
</reference>
<protein>
    <submittedName>
        <fullName evidence="1">Uncharacterized protein</fullName>
    </submittedName>
</protein>
<dbReference type="EMBL" id="MGFX01000007">
    <property type="protein sequence ID" value="OGM15117.1"/>
    <property type="molecule type" value="Genomic_DNA"/>
</dbReference>
<dbReference type="Proteomes" id="UP000177382">
    <property type="component" value="Unassembled WGS sequence"/>
</dbReference>
<comment type="caution">
    <text evidence="1">The sequence shown here is derived from an EMBL/GenBank/DDBJ whole genome shotgun (WGS) entry which is preliminary data.</text>
</comment>
<evidence type="ECO:0000313" key="1">
    <source>
        <dbReference type="EMBL" id="OGM15117.1"/>
    </source>
</evidence>
<proteinExistence type="predicted"/>
<dbReference type="AlphaFoldDB" id="A0A1F7XJC5"/>
<accession>A0A1F7XJC5</accession>
<name>A0A1F7XJC5_9BACT</name>
<gene>
    <name evidence="1" type="ORF">A2V97_00010</name>
</gene>
<dbReference type="STRING" id="1802485.A2V97_00010"/>